<protein>
    <submittedName>
        <fullName evidence="2">Uncharacterized protein</fullName>
    </submittedName>
</protein>
<keyword evidence="1" id="KW-0472">Membrane</keyword>
<evidence type="ECO:0000313" key="2">
    <source>
        <dbReference type="EMBL" id="JAP67478.1"/>
    </source>
</evidence>
<sequence length="131" mass="15778">MSICGILYIGSCIYISMYRYMYIYNYIYYTLYRYDCGTNARLTTIEIYVNKWDQTHRKYIYITLCSCVISTNVVLCVSSRFKCLLLFFFRVFSLIFSRRNSMYFRFFLCVKRIKKSVRVRGRGSLKVEGGR</sequence>
<dbReference type="EMBL" id="GEFH01001103">
    <property type="protein sequence ID" value="JAP67478.1"/>
    <property type="molecule type" value="mRNA"/>
</dbReference>
<proteinExistence type="evidence at transcript level"/>
<feature type="transmembrane region" description="Helical" evidence="1">
    <location>
        <begin position="6"/>
        <end position="24"/>
    </location>
</feature>
<dbReference type="AlphaFoldDB" id="A0A131XMX4"/>
<keyword evidence="1" id="KW-1133">Transmembrane helix</keyword>
<name>A0A131XMX4_9ACAR</name>
<evidence type="ECO:0000256" key="1">
    <source>
        <dbReference type="SAM" id="Phobius"/>
    </source>
</evidence>
<reference evidence="2" key="1">
    <citation type="journal article" date="2017" name="Ticks Tick Borne Dis.">
        <title>An insight into the sialome of Hyalomma excavatum.</title>
        <authorList>
            <person name="Ribeiro J.M."/>
            <person name="Slovak M."/>
            <person name="Francischetti I.M."/>
        </authorList>
    </citation>
    <scope>NUCLEOTIDE SEQUENCE</scope>
    <source>
        <strain evidence="2">Samish</strain>
        <tissue evidence="2">Salivary glands</tissue>
    </source>
</reference>
<accession>A0A131XMX4</accession>
<keyword evidence="1" id="KW-0812">Transmembrane</keyword>
<organism evidence="2">
    <name type="scientific">Hyalomma excavatum</name>
    <dbReference type="NCBI Taxonomy" id="257692"/>
    <lineage>
        <taxon>Eukaryota</taxon>
        <taxon>Metazoa</taxon>
        <taxon>Ecdysozoa</taxon>
        <taxon>Arthropoda</taxon>
        <taxon>Chelicerata</taxon>
        <taxon>Arachnida</taxon>
        <taxon>Acari</taxon>
        <taxon>Parasitiformes</taxon>
        <taxon>Ixodida</taxon>
        <taxon>Ixodoidea</taxon>
        <taxon>Ixodidae</taxon>
        <taxon>Hyalomminae</taxon>
        <taxon>Hyalomma</taxon>
    </lineage>
</organism>
<feature type="transmembrane region" description="Helical" evidence="1">
    <location>
        <begin position="59"/>
        <end position="81"/>
    </location>
</feature>